<accession>A0A183I6L1</accession>
<dbReference type="WBParaSite" id="OFLC_0001538401-mRNA-1">
    <property type="protein sequence ID" value="OFLC_0001538401-mRNA-1"/>
    <property type="gene ID" value="OFLC_0001538401"/>
</dbReference>
<dbReference type="Proteomes" id="UP000267606">
    <property type="component" value="Unassembled WGS sequence"/>
</dbReference>
<keyword evidence="1" id="KW-0175">Coiled coil</keyword>
<evidence type="ECO:0000256" key="1">
    <source>
        <dbReference type="SAM" id="Coils"/>
    </source>
</evidence>
<dbReference type="STRING" id="387005.A0A183I6L1"/>
<evidence type="ECO:0000313" key="2">
    <source>
        <dbReference type="EMBL" id="VDP21573.1"/>
    </source>
</evidence>
<sequence length="271" mass="29416">MENTLSDLKTQLESANITRSDIIGLQNEVDKLRQNINLKKELLNGVGGRITEISSNVDGADLELKSLIEEADKLTEKTQAFQENATLLRVADVQLANFETVLPILNRDVCGAESAPCDQLCGGPGACGHCGGRSCLSGSANQTRASLEEILDQMKEFIDSSQRSSPEQIRALAEEITMAKISLTPAQIEELSNQVRERLLNINNIDIILNETRGNKTIAEALQKSAELASMRAAEIKNTTTVVREALQRAGTAQEVAKDAIKNATQQITEA</sequence>
<proteinExistence type="predicted"/>
<feature type="coiled-coil region" evidence="1">
    <location>
        <begin position="15"/>
        <end position="84"/>
    </location>
</feature>
<keyword evidence="3" id="KW-1185">Reference proteome</keyword>
<dbReference type="AlphaFoldDB" id="A0A183I6L1"/>
<evidence type="ECO:0000313" key="4">
    <source>
        <dbReference type="WBParaSite" id="OFLC_0001538401-mRNA-1"/>
    </source>
</evidence>
<gene>
    <name evidence="2" type="ORF">OFLC_LOCUS15373</name>
</gene>
<evidence type="ECO:0000313" key="3">
    <source>
        <dbReference type="Proteomes" id="UP000267606"/>
    </source>
</evidence>
<reference evidence="2 3" key="2">
    <citation type="submission" date="2018-11" db="EMBL/GenBank/DDBJ databases">
        <authorList>
            <consortium name="Pathogen Informatics"/>
        </authorList>
    </citation>
    <scope>NUCLEOTIDE SEQUENCE [LARGE SCALE GENOMIC DNA]</scope>
</reference>
<protein>
    <submittedName>
        <fullName evidence="4">Laminin EGF-like protein</fullName>
    </submittedName>
</protein>
<name>A0A183I6L1_9BILA</name>
<reference evidence="4" key="1">
    <citation type="submission" date="2016-06" db="UniProtKB">
        <authorList>
            <consortium name="WormBaseParasite"/>
        </authorList>
    </citation>
    <scope>IDENTIFICATION</scope>
</reference>
<organism evidence="4">
    <name type="scientific">Onchocerca flexuosa</name>
    <dbReference type="NCBI Taxonomy" id="387005"/>
    <lineage>
        <taxon>Eukaryota</taxon>
        <taxon>Metazoa</taxon>
        <taxon>Ecdysozoa</taxon>
        <taxon>Nematoda</taxon>
        <taxon>Chromadorea</taxon>
        <taxon>Rhabditida</taxon>
        <taxon>Spirurina</taxon>
        <taxon>Spiruromorpha</taxon>
        <taxon>Filarioidea</taxon>
        <taxon>Onchocercidae</taxon>
        <taxon>Onchocerca</taxon>
    </lineage>
</organism>
<dbReference type="EMBL" id="UZAJ01042029">
    <property type="protein sequence ID" value="VDP21573.1"/>
    <property type="molecule type" value="Genomic_DNA"/>
</dbReference>